<reference evidence="4" key="1">
    <citation type="submission" date="2016-10" db="EMBL/GenBank/DDBJ databases">
        <authorList>
            <person name="Varghese N."/>
            <person name="Submissions S."/>
        </authorList>
    </citation>
    <scope>NUCLEOTIDE SEQUENCE [LARGE SCALE GENOMIC DNA]</scope>
    <source>
        <strain evidence="4">CGMCC 1.10118</strain>
    </source>
</reference>
<feature type="domain" description="Domain of unknown function" evidence="2">
    <location>
        <begin position="15"/>
        <end position="86"/>
    </location>
</feature>
<name>A0A1H3GAC0_9EURY</name>
<dbReference type="InterPro" id="IPR058415">
    <property type="entry name" value="DUF8102"/>
</dbReference>
<organism evidence="3 4">
    <name type="scientific">Halobellus clavatus</name>
    <dbReference type="NCBI Taxonomy" id="660517"/>
    <lineage>
        <taxon>Archaea</taxon>
        <taxon>Methanobacteriati</taxon>
        <taxon>Methanobacteriota</taxon>
        <taxon>Stenosarchaea group</taxon>
        <taxon>Halobacteria</taxon>
        <taxon>Halobacteriales</taxon>
        <taxon>Haloferacaceae</taxon>
        <taxon>Halobellus</taxon>
    </lineage>
</organism>
<dbReference type="AlphaFoldDB" id="A0A1H3GAC0"/>
<evidence type="ECO:0000259" key="2">
    <source>
        <dbReference type="Pfam" id="PF26404"/>
    </source>
</evidence>
<gene>
    <name evidence="3" type="ORF">SAMN04487946_10531</name>
</gene>
<evidence type="ECO:0000313" key="4">
    <source>
        <dbReference type="Proteomes" id="UP000199170"/>
    </source>
</evidence>
<sequence>MANNSNSELRSRGFLTEDDRQFLLGDKEEPPEGSARRQKRHKIRKRLENAILDFQVIEQGLPDKDIEQIFDPAYEWGRDRRRLNEEGRYDEYPETNEFIQSLLAFFNFFAYSMAKSRITEVANLRDLIVQEGFERGLRRYHLSTGGDYINYNVDIEVTVAERESMQNHIVNIERNIPEKSDEAAEKILDLYHQNRIPAGFAQQLWDHYVDQELE</sequence>
<accession>A0A1H3GAC0</accession>
<keyword evidence="4" id="KW-1185">Reference proteome</keyword>
<evidence type="ECO:0000256" key="1">
    <source>
        <dbReference type="SAM" id="MobiDB-lite"/>
    </source>
</evidence>
<feature type="compositionally biased region" description="Basic and acidic residues" evidence="1">
    <location>
        <begin position="9"/>
        <end position="30"/>
    </location>
</feature>
<evidence type="ECO:0000313" key="3">
    <source>
        <dbReference type="EMBL" id="SDX99444.1"/>
    </source>
</evidence>
<dbReference type="EMBL" id="FNPB01000005">
    <property type="protein sequence ID" value="SDX99444.1"/>
    <property type="molecule type" value="Genomic_DNA"/>
</dbReference>
<dbReference type="Proteomes" id="UP000199170">
    <property type="component" value="Unassembled WGS sequence"/>
</dbReference>
<proteinExistence type="predicted"/>
<dbReference type="RefSeq" id="WP_139175694.1">
    <property type="nucleotide sequence ID" value="NZ_FNPB01000005.1"/>
</dbReference>
<dbReference type="OrthoDB" id="350091at2157"/>
<dbReference type="Pfam" id="PF26404">
    <property type="entry name" value="DUF8102"/>
    <property type="match status" value="1"/>
</dbReference>
<feature type="region of interest" description="Disordered" evidence="1">
    <location>
        <begin position="1"/>
        <end position="41"/>
    </location>
</feature>
<protein>
    <recommendedName>
        <fullName evidence="2">Domain of unknown function domain-containing protein</fullName>
    </recommendedName>
</protein>